<geneLocation type="plasmid" evidence="2 3">
    <name>pDGEO02</name>
</geneLocation>
<evidence type="ECO:0000313" key="3">
    <source>
        <dbReference type="Proteomes" id="UP000002431"/>
    </source>
</evidence>
<evidence type="ECO:0000313" key="2">
    <source>
        <dbReference type="EMBL" id="ABW34972.1"/>
    </source>
</evidence>
<reference evidence="2" key="1">
    <citation type="submission" date="2007-10" db="EMBL/GenBank/DDBJ databases">
        <title>Complete sequence of Plasmid2 pDGEO02 of Deinococcus geothermalis DSM 11300.</title>
        <authorList>
            <consortium name="US DOE Joint Genome Institute"/>
            <person name="Copeland A."/>
            <person name="Lucas S."/>
            <person name="Lapidus A."/>
            <person name="Barry K."/>
            <person name="Detter J.C."/>
            <person name="Glavina del Rio T."/>
            <person name="Hammon N."/>
            <person name="Israni S."/>
            <person name="Dalin E."/>
            <person name="Tice H."/>
            <person name="Pitluck S."/>
            <person name="Brettin T."/>
            <person name="Bruce D."/>
            <person name="Han C."/>
            <person name="Tapia R."/>
            <person name="Saunders E."/>
            <person name="Gilna P."/>
            <person name="Schmutz J."/>
            <person name="Larimer F."/>
            <person name="Land M."/>
            <person name="Hauser L."/>
            <person name="Kyrpides N."/>
            <person name="Kim E."/>
            <person name="Daly M.J."/>
            <person name="Fredrickson J.K."/>
            <person name="Makarova K.S."/>
            <person name="Gaidamakova E.K."/>
            <person name="Zhai M."/>
            <person name="Richardson P."/>
        </authorList>
    </citation>
    <scope>NUCLEOTIDE SEQUENCE [LARGE SCALE GENOMIC DNA]</scope>
    <source>
        <strain evidence="2">DSM 11300</strain>
        <plasmid evidence="2">pDGEO02</plasmid>
    </source>
</reference>
<organism evidence="2 3">
    <name type="scientific">Deinococcus geothermalis (strain DSM 11300 / CIP 105573 / AG-3a)</name>
    <dbReference type="NCBI Taxonomy" id="319795"/>
    <lineage>
        <taxon>Bacteria</taxon>
        <taxon>Thermotogati</taxon>
        <taxon>Deinococcota</taxon>
        <taxon>Deinococci</taxon>
        <taxon>Deinococcales</taxon>
        <taxon>Deinococcaceae</taxon>
        <taxon>Deinococcus</taxon>
    </lineage>
</organism>
<dbReference type="EMBL" id="CP000856">
    <property type="protein sequence ID" value="ABW34972.1"/>
    <property type="molecule type" value="Genomic_DNA"/>
</dbReference>
<name>A8ZR63_DEIGD</name>
<keyword evidence="3" id="KW-1185">Reference proteome</keyword>
<dbReference type="KEGG" id="dge:Dgeo_2929"/>
<accession>A8ZR63</accession>
<dbReference type="HOGENOM" id="CLU_1370211_0_0_0"/>
<evidence type="ECO:0000256" key="1">
    <source>
        <dbReference type="SAM" id="MobiDB-lite"/>
    </source>
</evidence>
<gene>
    <name evidence="2" type="ORF">Dgeo_2929</name>
</gene>
<dbReference type="AlphaFoldDB" id="A8ZR63"/>
<sequence>MAQKRPFPQLGAYQRPIRAVTLIGLTAALQCGSDDCDLCLLTSQVSLTADGSGVAKLHVAMQALHAPRLIDHAARASHAGRAGRSAPYPDGQFLLEGLPQARPFVIASPRDEEQFTRRRLQTGFWSATRLPSQSEELLPTAPSRFACSGPSNSTGERPVRLTLTEGNYLARTLHSRPPDPPFSGAAYCGSSCPSPPRPS</sequence>
<feature type="region of interest" description="Disordered" evidence="1">
    <location>
        <begin position="173"/>
        <end position="199"/>
    </location>
</feature>
<keyword evidence="2" id="KW-0614">Plasmid</keyword>
<dbReference type="Proteomes" id="UP000002431">
    <property type="component" value="Plasmid pDGEO02"/>
</dbReference>
<protein>
    <submittedName>
        <fullName evidence="2">Uncharacterized protein</fullName>
    </submittedName>
</protein>
<proteinExistence type="predicted"/>